<sequence>MVTIINCLCTIARTSSSTNTNSHRIDPIVRSLKRIVDTALQEDAPEDIDNDSLIEQLSQILEQEEGFRIADHKPRSMYQTGEDESSVPDGSGDFIGDEKLPSFYSNIELFKNYLAGIDSCNIFGCNLIFFSEIKCFCKNSHMSSGHISVSCRVCISGAH</sequence>
<accession>A0A821X827</accession>
<dbReference type="Proteomes" id="UP000663848">
    <property type="component" value="Unassembled WGS sequence"/>
</dbReference>
<proteinExistence type="predicted"/>
<dbReference type="AlphaFoldDB" id="A0A821X827"/>
<gene>
    <name evidence="1" type="ORF">QYT958_LOCUS32645</name>
</gene>
<organism evidence="1 2">
    <name type="scientific">Rotaria socialis</name>
    <dbReference type="NCBI Taxonomy" id="392032"/>
    <lineage>
        <taxon>Eukaryota</taxon>
        <taxon>Metazoa</taxon>
        <taxon>Spiralia</taxon>
        <taxon>Gnathifera</taxon>
        <taxon>Rotifera</taxon>
        <taxon>Eurotatoria</taxon>
        <taxon>Bdelloidea</taxon>
        <taxon>Philodinida</taxon>
        <taxon>Philodinidae</taxon>
        <taxon>Rotaria</taxon>
    </lineage>
</organism>
<comment type="caution">
    <text evidence="1">The sequence shown here is derived from an EMBL/GenBank/DDBJ whole genome shotgun (WGS) entry which is preliminary data.</text>
</comment>
<name>A0A821X827_9BILA</name>
<reference evidence="1" key="1">
    <citation type="submission" date="2021-02" db="EMBL/GenBank/DDBJ databases">
        <authorList>
            <person name="Nowell W R."/>
        </authorList>
    </citation>
    <scope>NUCLEOTIDE SEQUENCE</scope>
</reference>
<evidence type="ECO:0000313" key="1">
    <source>
        <dbReference type="EMBL" id="CAF4939653.1"/>
    </source>
</evidence>
<evidence type="ECO:0000313" key="2">
    <source>
        <dbReference type="Proteomes" id="UP000663848"/>
    </source>
</evidence>
<protein>
    <submittedName>
        <fullName evidence="1">Uncharacterized protein</fullName>
    </submittedName>
</protein>
<dbReference type="EMBL" id="CAJOBR010021528">
    <property type="protein sequence ID" value="CAF4939653.1"/>
    <property type="molecule type" value="Genomic_DNA"/>
</dbReference>